<dbReference type="Gene3D" id="3.40.50.1820">
    <property type="entry name" value="alpha/beta hydrolase"/>
    <property type="match status" value="1"/>
</dbReference>
<accession>A0A2S5BIZ9</accession>
<evidence type="ECO:0000313" key="2">
    <source>
        <dbReference type="EMBL" id="POY76744.1"/>
    </source>
</evidence>
<keyword evidence="3" id="KW-1185">Reference proteome</keyword>
<dbReference type="SUPFAM" id="SSF53474">
    <property type="entry name" value="alpha/beta-Hydrolases"/>
    <property type="match status" value="1"/>
</dbReference>
<dbReference type="InterPro" id="IPR000073">
    <property type="entry name" value="AB_hydrolase_1"/>
</dbReference>
<dbReference type="PANTHER" id="PTHR43433">
    <property type="entry name" value="HYDROLASE, ALPHA/BETA FOLD FAMILY PROTEIN"/>
    <property type="match status" value="1"/>
</dbReference>
<reference evidence="2 3" key="1">
    <citation type="journal article" date="2018" name="Front. Microbiol.">
        <title>Prospects for Fungal Bioremediation of Acidic Radioactive Waste Sites: Characterization and Genome Sequence of Rhodotorula taiwanensis MD1149.</title>
        <authorList>
            <person name="Tkavc R."/>
            <person name="Matrosova V.Y."/>
            <person name="Grichenko O.E."/>
            <person name="Gostincar C."/>
            <person name="Volpe R.P."/>
            <person name="Klimenkova P."/>
            <person name="Gaidamakova E.K."/>
            <person name="Zhou C.E."/>
            <person name="Stewart B.J."/>
            <person name="Lyman M.G."/>
            <person name="Malfatti S.A."/>
            <person name="Rubinfeld B."/>
            <person name="Courtot M."/>
            <person name="Singh J."/>
            <person name="Dalgard C.L."/>
            <person name="Hamilton T."/>
            <person name="Frey K.G."/>
            <person name="Gunde-Cimerman N."/>
            <person name="Dugan L."/>
            <person name="Daly M.J."/>
        </authorList>
    </citation>
    <scope>NUCLEOTIDE SEQUENCE [LARGE SCALE GENOMIC DNA]</scope>
    <source>
        <strain evidence="2 3">MD1149</strain>
    </source>
</reference>
<dbReference type="Pfam" id="PF00561">
    <property type="entry name" value="Abhydrolase_1"/>
    <property type="match status" value="1"/>
</dbReference>
<proteinExistence type="predicted"/>
<dbReference type="STRING" id="741276.A0A2S5BIZ9"/>
<dbReference type="OrthoDB" id="8119704at2759"/>
<evidence type="ECO:0000259" key="1">
    <source>
        <dbReference type="Pfam" id="PF00561"/>
    </source>
</evidence>
<gene>
    <name evidence="2" type="ORF">BMF94_0336</name>
</gene>
<dbReference type="AlphaFoldDB" id="A0A2S5BIZ9"/>
<dbReference type="PANTHER" id="PTHR43433:SF5">
    <property type="entry name" value="AB HYDROLASE-1 DOMAIN-CONTAINING PROTEIN"/>
    <property type="match status" value="1"/>
</dbReference>
<comment type="caution">
    <text evidence="2">The sequence shown here is derived from an EMBL/GenBank/DDBJ whole genome shotgun (WGS) entry which is preliminary data.</text>
</comment>
<dbReference type="Proteomes" id="UP000237144">
    <property type="component" value="Unassembled WGS sequence"/>
</dbReference>
<feature type="domain" description="AB hydrolase-1" evidence="1">
    <location>
        <begin position="30"/>
        <end position="296"/>
    </location>
</feature>
<sequence>MTALACSLCERRDGYTFAYKVLGRHQQATPLVLVHGLSAVGLVDWEPLASALAKTRPVLIFDNRGIGSSKIPKERETEKYGVKEMAADVIALVKHVGWREINLLGFSMGGMIAQQVLVTPHLPFQIRHLVLAATSAKPAHSDLLQAIPQPGPGPMSYEDRIKLVTPFIHVGYDPAFIKDPKNKELIDRRIRESVDAKRPSRTVREWPVYWTHSDLLTLPSLCPTENQLGVFILKSAALAQIAGYDVRKLLPAVPSTLPVLILHGTADRSVYYSEAKYIQRGLKHAQLVSFDGIGHTWYDYYTLEYWTTLLTRFLDDAGDVSALPPPPARSAYKASL</sequence>
<evidence type="ECO:0000313" key="3">
    <source>
        <dbReference type="Proteomes" id="UP000237144"/>
    </source>
</evidence>
<name>A0A2S5BIZ9_9BASI</name>
<dbReference type="InterPro" id="IPR029058">
    <property type="entry name" value="AB_hydrolase_fold"/>
</dbReference>
<organism evidence="2 3">
    <name type="scientific">Rhodotorula taiwanensis</name>
    <dbReference type="NCBI Taxonomy" id="741276"/>
    <lineage>
        <taxon>Eukaryota</taxon>
        <taxon>Fungi</taxon>
        <taxon>Dikarya</taxon>
        <taxon>Basidiomycota</taxon>
        <taxon>Pucciniomycotina</taxon>
        <taxon>Microbotryomycetes</taxon>
        <taxon>Sporidiobolales</taxon>
        <taxon>Sporidiobolaceae</taxon>
        <taxon>Rhodotorula</taxon>
    </lineage>
</organism>
<dbReference type="EMBL" id="PJQD01000002">
    <property type="protein sequence ID" value="POY76744.1"/>
    <property type="molecule type" value="Genomic_DNA"/>
</dbReference>
<protein>
    <recommendedName>
        <fullName evidence="1">AB hydrolase-1 domain-containing protein</fullName>
    </recommendedName>
</protein>
<dbReference type="InterPro" id="IPR050471">
    <property type="entry name" value="AB_hydrolase"/>
</dbReference>